<keyword evidence="3" id="KW-1185">Reference proteome</keyword>
<dbReference type="InterPro" id="IPR010982">
    <property type="entry name" value="Lambda_DNA-bd_dom_sf"/>
</dbReference>
<dbReference type="Gene3D" id="1.10.260.40">
    <property type="entry name" value="lambda repressor-like DNA-binding domains"/>
    <property type="match status" value="1"/>
</dbReference>
<gene>
    <name evidence="2" type="ORF">DFR42_102414</name>
</gene>
<dbReference type="AlphaFoldDB" id="A0A318JC63"/>
<evidence type="ECO:0000259" key="1">
    <source>
        <dbReference type="PROSITE" id="PS50943"/>
    </source>
</evidence>
<organism evidence="2 3">
    <name type="scientific">Undibacterium pigrum</name>
    <dbReference type="NCBI Taxonomy" id="401470"/>
    <lineage>
        <taxon>Bacteria</taxon>
        <taxon>Pseudomonadati</taxon>
        <taxon>Pseudomonadota</taxon>
        <taxon>Betaproteobacteria</taxon>
        <taxon>Burkholderiales</taxon>
        <taxon>Oxalobacteraceae</taxon>
        <taxon>Undibacterium</taxon>
    </lineage>
</organism>
<comment type="caution">
    <text evidence="2">The sequence shown here is derived from an EMBL/GenBank/DDBJ whole genome shotgun (WGS) entry which is preliminary data.</text>
</comment>
<dbReference type="InterPro" id="IPR001387">
    <property type="entry name" value="Cro/C1-type_HTH"/>
</dbReference>
<evidence type="ECO:0000313" key="3">
    <source>
        <dbReference type="Proteomes" id="UP000247792"/>
    </source>
</evidence>
<dbReference type="SMART" id="SM00530">
    <property type="entry name" value="HTH_XRE"/>
    <property type="match status" value="1"/>
</dbReference>
<evidence type="ECO:0000313" key="2">
    <source>
        <dbReference type="EMBL" id="PXX45186.1"/>
    </source>
</evidence>
<feature type="domain" description="HTH cro/C1-type" evidence="1">
    <location>
        <begin position="20"/>
        <end position="72"/>
    </location>
</feature>
<reference evidence="2 3" key="1">
    <citation type="submission" date="2018-05" db="EMBL/GenBank/DDBJ databases">
        <title>Genomic Encyclopedia of Type Strains, Phase IV (KMG-IV): sequencing the most valuable type-strain genomes for metagenomic binning, comparative biology and taxonomic classification.</title>
        <authorList>
            <person name="Goeker M."/>
        </authorList>
    </citation>
    <scope>NUCLEOTIDE SEQUENCE [LARGE SCALE GENOMIC DNA]</scope>
    <source>
        <strain evidence="2 3">DSM 19792</strain>
    </source>
</reference>
<dbReference type="Pfam" id="PF01381">
    <property type="entry name" value="HTH_3"/>
    <property type="match status" value="1"/>
</dbReference>
<dbReference type="OrthoDB" id="6901161at2"/>
<dbReference type="GO" id="GO:0003677">
    <property type="term" value="F:DNA binding"/>
    <property type="evidence" value="ECO:0007669"/>
    <property type="project" value="InterPro"/>
</dbReference>
<dbReference type="CDD" id="cd00093">
    <property type="entry name" value="HTH_XRE"/>
    <property type="match status" value="1"/>
</dbReference>
<dbReference type="RefSeq" id="WP_110254646.1">
    <property type="nucleotide sequence ID" value="NZ_QJKB01000002.1"/>
</dbReference>
<dbReference type="EMBL" id="QJKB01000002">
    <property type="protein sequence ID" value="PXX45186.1"/>
    <property type="molecule type" value="Genomic_DNA"/>
</dbReference>
<proteinExistence type="predicted"/>
<name>A0A318JC63_9BURK</name>
<dbReference type="PROSITE" id="PS50943">
    <property type="entry name" value="HTH_CROC1"/>
    <property type="match status" value="1"/>
</dbReference>
<protein>
    <submittedName>
        <fullName evidence="2">Helix-turn-helix protein</fullName>
    </submittedName>
</protein>
<dbReference type="SUPFAM" id="SSF47413">
    <property type="entry name" value="lambda repressor-like DNA-binding domains"/>
    <property type="match status" value="1"/>
</dbReference>
<accession>A0A318JC63</accession>
<sequence>MDFSLLLPDEICQTLGERTRERRLMLNISVEELAQRTGISAQTVSSFERTGKCTLSNFVRILESLNATPDLQTVLASQTNSIEDMRAKSAVQARQRAYRKSKSPS</sequence>
<dbReference type="Proteomes" id="UP000247792">
    <property type="component" value="Unassembled WGS sequence"/>
</dbReference>